<reference evidence="2 3" key="1">
    <citation type="submission" date="2022-10" db="EMBL/GenBank/DDBJ databases">
        <title>The complete genomes of actinobacterial strains from the NBC collection.</title>
        <authorList>
            <person name="Joergensen T.S."/>
            <person name="Alvarez Arevalo M."/>
            <person name="Sterndorff E.B."/>
            <person name="Faurdal D."/>
            <person name="Vuksanovic O."/>
            <person name="Mourched A.-S."/>
            <person name="Charusanti P."/>
            <person name="Shaw S."/>
            <person name="Blin K."/>
            <person name="Weber T."/>
        </authorList>
    </citation>
    <scope>NUCLEOTIDE SEQUENCE [LARGE SCALE GENOMIC DNA]</scope>
    <source>
        <strain evidence="2 3">NBC_01247</strain>
    </source>
</reference>
<organism evidence="2 3">
    <name type="scientific">Kitasatospora herbaricolor</name>
    <dbReference type="NCBI Taxonomy" id="68217"/>
    <lineage>
        <taxon>Bacteria</taxon>
        <taxon>Bacillati</taxon>
        <taxon>Actinomycetota</taxon>
        <taxon>Actinomycetes</taxon>
        <taxon>Kitasatosporales</taxon>
        <taxon>Streptomycetaceae</taxon>
        <taxon>Kitasatospora</taxon>
    </lineage>
</organism>
<evidence type="ECO:0000313" key="2">
    <source>
        <dbReference type="EMBL" id="WUS60252.1"/>
    </source>
</evidence>
<keyword evidence="3" id="KW-1185">Reference proteome</keyword>
<name>A0ABZ1WHP6_9ACTN</name>
<proteinExistence type="predicted"/>
<accession>A0ABZ1WHP6</accession>
<feature type="compositionally biased region" description="Pro residues" evidence="1">
    <location>
        <begin position="266"/>
        <end position="281"/>
    </location>
</feature>
<dbReference type="EMBL" id="CP108482">
    <property type="protein sequence ID" value="WUS60252.1"/>
    <property type="molecule type" value="Genomic_DNA"/>
</dbReference>
<protein>
    <submittedName>
        <fullName evidence="2">Uncharacterized protein</fullName>
    </submittedName>
</protein>
<evidence type="ECO:0000313" key="3">
    <source>
        <dbReference type="Proteomes" id="UP001432014"/>
    </source>
</evidence>
<evidence type="ECO:0000256" key="1">
    <source>
        <dbReference type="SAM" id="MobiDB-lite"/>
    </source>
</evidence>
<feature type="region of interest" description="Disordered" evidence="1">
    <location>
        <begin position="254"/>
        <end position="296"/>
    </location>
</feature>
<dbReference type="Proteomes" id="UP001432014">
    <property type="component" value="Chromosome"/>
</dbReference>
<feature type="compositionally biased region" description="Low complexity" evidence="1">
    <location>
        <begin position="282"/>
        <end position="296"/>
    </location>
</feature>
<sequence>MGKHTRRGRKIVGILGMVGLAGGSAMMFWGPSAALASTPAMSWSVQGAKDGVSELSFYQRIDAAKSQNMFYFGNQFGFTGGGAGGYIGMQPQPEDSQGARQFRVIFSSFRGDSATGHANCHGGADGSSNGVSCKTTIKGALGHTYRLQVVESGTQLTGKVIDTDTGASTVVGQWSVGAAARKISTSDVSWVERYTGPKMPPCNATTWPYYKVKFGNPTAENGALTGSMGDYAQKSSACPGALRSVHDSTGTVMMGGFKGPEDETPDPTPTSTPSNPTPTPTTKPTAPCEPAAATTE</sequence>
<dbReference type="RefSeq" id="WP_329493666.1">
    <property type="nucleotide sequence ID" value="NZ_CP108460.1"/>
</dbReference>
<gene>
    <name evidence="2" type="ORF">OG469_35025</name>
</gene>